<feature type="transmembrane region" description="Helical" evidence="6">
    <location>
        <begin position="143"/>
        <end position="163"/>
    </location>
</feature>
<dbReference type="EMBL" id="CTRP01000012">
    <property type="protein sequence ID" value="CQR72971.1"/>
    <property type="molecule type" value="Genomic_DNA"/>
</dbReference>
<keyword evidence="3 6" id="KW-0812">Transmembrane</keyword>
<feature type="transmembrane region" description="Helical" evidence="6">
    <location>
        <begin position="169"/>
        <end position="193"/>
    </location>
</feature>
<evidence type="ECO:0000256" key="3">
    <source>
        <dbReference type="ARBA" id="ARBA00022692"/>
    </source>
</evidence>
<sequence length="399" mass="43015">MENTETLVREKLWIIPFILIITVNFLTCVGNFMLLSTLPILVLHIGGSKLMAGLITGIYSLTAFISRLQIGPLLDRKGRTSILIAGLSLLLIITASYNIVAYSVILLLMLRAIHGIGWSTVTTSTSTIASDLIPAIRRSEGMGLFGISISVAMVVGPGLGLYIMEHYGYASLFILSAGFIILALITGFSASYCRRNYHSTQLSNEKSTNTSSKQNIKLTVIEKSALYPSFLFFIIVTTYSTIMIFLPPYASDRGITNIGAFFTVTALAMMFTRLTTGRIADRYGTAKVVVPGMFLLAIALQILSASASLPMFLFAALIYGLGYGSVQPALNALAISLAPAERRGTANATFLCAQDMGGIIGSVIWGIVAQTFGFSYIYSTSAILIVVAVIWYCATTKCK</sequence>
<feature type="transmembrane region" description="Helical" evidence="6">
    <location>
        <begin position="258"/>
        <end position="276"/>
    </location>
</feature>
<organism evidence="8 9">
    <name type="scientific">Sporomusa ovata</name>
    <dbReference type="NCBI Taxonomy" id="2378"/>
    <lineage>
        <taxon>Bacteria</taxon>
        <taxon>Bacillati</taxon>
        <taxon>Bacillota</taxon>
        <taxon>Negativicutes</taxon>
        <taxon>Selenomonadales</taxon>
        <taxon>Sporomusaceae</taxon>
        <taxon>Sporomusa</taxon>
    </lineage>
</organism>
<comment type="subcellular location">
    <subcellularLocation>
        <location evidence="1">Cell membrane</location>
        <topology evidence="1">Multi-pass membrane protein</topology>
    </subcellularLocation>
</comment>
<evidence type="ECO:0000256" key="6">
    <source>
        <dbReference type="SAM" id="Phobius"/>
    </source>
</evidence>
<dbReference type="InterPro" id="IPR011701">
    <property type="entry name" value="MFS"/>
</dbReference>
<dbReference type="PANTHER" id="PTHR23531:SF1">
    <property type="entry name" value="QUINOLENE RESISTANCE PROTEIN NORA"/>
    <property type="match status" value="1"/>
</dbReference>
<dbReference type="InterPro" id="IPR052714">
    <property type="entry name" value="MFS_Exporter"/>
</dbReference>
<feature type="transmembrane region" description="Helical" evidence="6">
    <location>
        <begin position="288"/>
        <end position="306"/>
    </location>
</feature>
<dbReference type="PANTHER" id="PTHR23531">
    <property type="entry name" value="QUINOLENE RESISTANCE PROTEIN NORA"/>
    <property type="match status" value="1"/>
</dbReference>
<dbReference type="Pfam" id="PF07690">
    <property type="entry name" value="MFS_1"/>
    <property type="match status" value="1"/>
</dbReference>
<feature type="transmembrane region" description="Helical" evidence="6">
    <location>
        <begin position="82"/>
        <end position="110"/>
    </location>
</feature>
<feature type="transmembrane region" description="Helical" evidence="6">
    <location>
        <begin position="40"/>
        <end position="61"/>
    </location>
</feature>
<keyword evidence="9" id="KW-1185">Reference proteome</keyword>
<dbReference type="RefSeq" id="WP_021167785.1">
    <property type="nucleotide sequence ID" value="NZ_CTRP01000012.1"/>
</dbReference>
<reference evidence="9" key="1">
    <citation type="submission" date="2015-03" db="EMBL/GenBank/DDBJ databases">
        <authorList>
            <person name="Nijsse Bart"/>
        </authorList>
    </citation>
    <scope>NUCLEOTIDE SEQUENCE [LARGE SCALE GENOMIC DNA]</scope>
</reference>
<feature type="transmembrane region" description="Helical" evidence="6">
    <location>
        <begin position="312"/>
        <end position="336"/>
    </location>
</feature>
<evidence type="ECO:0000313" key="8">
    <source>
        <dbReference type="EMBL" id="CQR72971.1"/>
    </source>
</evidence>
<dbReference type="SUPFAM" id="SSF103473">
    <property type="entry name" value="MFS general substrate transporter"/>
    <property type="match status" value="1"/>
</dbReference>
<dbReference type="AlphaFoldDB" id="A0A0U1KZY0"/>
<keyword evidence="4 6" id="KW-1133">Transmembrane helix</keyword>
<evidence type="ECO:0000259" key="7">
    <source>
        <dbReference type="PROSITE" id="PS50850"/>
    </source>
</evidence>
<feature type="transmembrane region" description="Helical" evidence="6">
    <location>
        <begin position="348"/>
        <end position="368"/>
    </location>
</feature>
<gene>
    <name evidence="8" type="ORF">SpAn4DRAFT_2203</name>
</gene>
<keyword evidence="5 6" id="KW-0472">Membrane</keyword>
<dbReference type="InterPro" id="IPR020846">
    <property type="entry name" value="MFS_dom"/>
</dbReference>
<protein>
    <submittedName>
        <fullName evidence="8">Major facilitator family transporter</fullName>
    </submittedName>
</protein>
<feature type="transmembrane region" description="Helical" evidence="6">
    <location>
        <begin position="12"/>
        <end position="34"/>
    </location>
</feature>
<evidence type="ECO:0000256" key="2">
    <source>
        <dbReference type="ARBA" id="ARBA00022448"/>
    </source>
</evidence>
<dbReference type="InterPro" id="IPR036259">
    <property type="entry name" value="MFS_trans_sf"/>
</dbReference>
<dbReference type="Gene3D" id="1.20.1250.20">
    <property type="entry name" value="MFS general substrate transporter like domains"/>
    <property type="match status" value="1"/>
</dbReference>
<dbReference type="Proteomes" id="UP000049855">
    <property type="component" value="Unassembled WGS sequence"/>
</dbReference>
<dbReference type="GO" id="GO:0022857">
    <property type="term" value="F:transmembrane transporter activity"/>
    <property type="evidence" value="ECO:0007669"/>
    <property type="project" value="InterPro"/>
</dbReference>
<feature type="transmembrane region" description="Helical" evidence="6">
    <location>
        <begin position="374"/>
        <end position="394"/>
    </location>
</feature>
<name>A0A0U1KZY0_9FIRM</name>
<evidence type="ECO:0000256" key="1">
    <source>
        <dbReference type="ARBA" id="ARBA00004651"/>
    </source>
</evidence>
<evidence type="ECO:0000313" key="9">
    <source>
        <dbReference type="Proteomes" id="UP000049855"/>
    </source>
</evidence>
<dbReference type="PROSITE" id="PS50850">
    <property type="entry name" value="MFS"/>
    <property type="match status" value="1"/>
</dbReference>
<dbReference type="CDD" id="cd17489">
    <property type="entry name" value="MFS_YfcJ_like"/>
    <property type="match status" value="1"/>
</dbReference>
<proteinExistence type="predicted"/>
<evidence type="ECO:0000256" key="4">
    <source>
        <dbReference type="ARBA" id="ARBA00022989"/>
    </source>
</evidence>
<dbReference type="GO" id="GO:0005886">
    <property type="term" value="C:plasma membrane"/>
    <property type="evidence" value="ECO:0007669"/>
    <property type="project" value="UniProtKB-SubCell"/>
</dbReference>
<feature type="transmembrane region" description="Helical" evidence="6">
    <location>
        <begin position="116"/>
        <end position="136"/>
    </location>
</feature>
<keyword evidence="2" id="KW-0813">Transport</keyword>
<evidence type="ECO:0000256" key="5">
    <source>
        <dbReference type="ARBA" id="ARBA00023136"/>
    </source>
</evidence>
<feature type="domain" description="Major facilitator superfamily (MFS) profile" evidence="7">
    <location>
        <begin position="16"/>
        <end position="397"/>
    </location>
</feature>
<feature type="transmembrane region" description="Helical" evidence="6">
    <location>
        <begin position="225"/>
        <end position="246"/>
    </location>
</feature>
<accession>A0A0U1KZY0</accession>